<dbReference type="Gene3D" id="2.60.40.10">
    <property type="entry name" value="Immunoglobulins"/>
    <property type="match status" value="1"/>
</dbReference>
<reference evidence="2" key="1">
    <citation type="submission" date="2025-08" db="UniProtKB">
        <authorList>
            <consortium name="Ensembl"/>
        </authorList>
    </citation>
    <scope>IDENTIFICATION</scope>
</reference>
<dbReference type="InterPro" id="IPR036179">
    <property type="entry name" value="Ig-like_dom_sf"/>
</dbReference>
<dbReference type="Proteomes" id="UP000261380">
    <property type="component" value="Unplaced"/>
</dbReference>
<dbReference type="Pfam" id="PF07686">
    <property type="entry name" value="V-set"/>
    <property type="match status" value="1"/>
</dbReference>
<dbReference type="AlphaFoldDB" id="A0A3B5LNV6"/>
<dbReference type="InterPro" id="IPR013783">
    <property type="entry name" value="Ig-like_fold"/>
</dbReference>
<evidence type="ECO:0000313" key="3">
    <source>
        <dbReference type="Proteomes" id="UP000261380"/>
    </source>
</evidence>
<proteinExistence type="predicted"/>
<protein>
    <recommendedName>
        <fullName evidence="1">Immunoglobulin V-set domain-containing protein</fullName>
    </recommendedName>
</protein>
<keyword evidence="3" id="KW-1185">Reference proteome</keyword>
<evidence type="ECO:0000313" key="2">
    <source>
        <dbReference type="Ensembl" id="ENSXCOP00000009529.1"/>
    </source>
</evidence>
<dbReference type="STRING" id="32473.ENSXCOP00000009529"/>
<evidence type="ECO:0000259" key="1">
    <source>
        <dbReference type="Pfam" id="PF07686"/>
    </source>
</evidence>
<dbReference type="SUPFAM" id="SSF48726">
    <property type="entry name" value="Immunoglobulin"/>
    <property type="match status" value="1"/>
</dbReference>
<accession>A0A3B5LNV6</accession>
<reference evidence="2" key="2">
    <citation type="submission" date="2025-09" db="UniProtKB">
        <authorList>
            <consortium name="Ensembl"/>
        </authorList>
    </citation>
    <scope>IDENTIFICATION</scope>
</reference>
<feature type="domain" description="Immunoglobulin V-set" evidence="1">
    <location>
        <begin position="13"/>
        <end position="104"/>
    </location>
</feature>
<dbReference type="InterPro" id="IPR013106">
    <property type="entry name" value="Ig_V-set"/>
</dbReference>
<sequence length="121" mass="14393">VSDKTLNFFKLYQVEKNHNITLDLTFTTKPECSQTFWLVLCYRMEDKKVLYQYVDVGSNKVSESQDEQFSGRVLFDQDLLRKGRIRLHVYSLKMEDSGFYVCKLTIGLIYKRKYTIKINLL</sequence>
<dbReference type="Ensembl" id="ENSXCOT00000009641.1">
    <property type="protein sequence ID" value="ENSXCOP00000009529.1"/>
    <property type="gene ID" value="ENSXCOG00000007257.1"/>
</dbReference>
<dbReference type="GeneTree" id="ENSGT01030000234775"/>
<name>A0A3B5LNV6_9TELE</name>
<organism evidence="2 3">
    <name type="scientific">Xiphophorus couchianus</name>
    <name type="common">Monterrey platyfish</name>
    <dbReference type="NCBI Taxonomy" id="32473"/>
    <lineage>
        <taxon>Eukaryota</taxon>
        <taxon>Metazoa</taxon>
        <taxon>Chordata</taxon>
        <taxon>Craniata</taxon>
        <taxon>Vertebrata</taxon>
        <taxon>Euteleostomi</taxon>
        <taxon>Actinopterygii</taxon>
        <taxon>Neopterygii</taxon>
        <taxon>Teleostei</taxon>
        <taxon>Neoteleostei</taxon>
        <taxon>Acanthomorphata</taxon>
        <taxon>Ovalentaria</taxon>
        <taxon>Atherinomorphae</taxon>
        <taxon>Cyprinodontiformes</taxon>
        <taxon>Poeciliidae</taxon>
        <taxon>Poeciliinae</taxon>
        <taxon>Xiphophorus</taxon>
    </lineage>
</organism>